<comment type="caution">
    <text evidence="2">The sequence shown here is derived from an EMBL/GenBank/DDBJ whole genome shotgun (WGS) entry which is preliminary data.</text>
</comment>
<feature type="compositionally biased region" description="Polar residues" evidence="1">
    <location>
        <begin position="127"/>
        <end position="136"/>
    </location>
</feature>
<dbReference type="Proteomes" id="UP000765509">
    <property type="component" value="Unassembled WGS sequence"/>
</dbReference>
<name>A0A9Q3FIJ2_9BASI</name>
<sequence>MSSKPTELTDPSPSAPPTSVLCGSGIVSRLASPWSIASSGNFDPGQIYYCYKAVEVLDPACTRYLAKGKDCFQYFNPKSSGCHFPFFGKKPCCCPGSAASNIRRYLWRKKDGPFGKEFPVSEGPTPDGTSGYSDLTGSRKRDVARRTNVGGAIPVGGRPIYCSLAVPISRINTEGVVKRIRRISDSPPDPNAKGSDQLYGEEVEVVNNPVGHQSNTSPSQPPAKIFQSRLIPSTPRNFQPTLATIPTSLPPA</sequence>
<protein>
    <submittedName>
        <fullName evidence="2">Uncharacterized protein</fullName>
    </submittedName>
</protein>
<gene>
    <name evidence="2" type="ORF">O181_077770</name>
</gene>
<keyword evidence="3" id="KW-1185">Reference proteome</keyword>
<dbReference type="EMBL" id="AVOT02042641">
    <property type="protein sequence ID" value="MBW0538055.1"/>
    <property type="molecule type" value="Genomic_DNA"/>
</dbReference>
<evidence type="ECO:0000313" key="3">
    <source>
        <dbReference type="Proteomes" id="UP000765509"/>
    </source>
</evidence>
<reference evidence="2" key="1">
    <citation type="submission" date="2021-03" db="EMBL/GenBank/DDBJ databases">
        <title>Draft genome sequence of rust myrtle Austropuccinia psidii MF-1, a brazilian biotype.</title>
        <authorList>
            <person name="Quecine M.C."/>
            <person name="Pachon D.M.R."/>
            <person name="Bonatelli M.L."/>
            <person name="Correr F.H."/>
            <person name="Franceschini L.M."/>
            <person name="Leite T.F."/>
            <person name="Margarido G.R.A."/>
            <person name="Almeida C.A."/>
            <person name="Ferrarezi J.A."/>
            <person name="Labate C.A."/>
        </authorList>
    </citation>
    <scope>NUCLEOTIDE SEQUENCE</scope>
    <source>
        <strain evidence="2">MF-1</strain>
    </source>
</reference>
<evidence type="ECO:0000256" key="1">
    <source>
        <dbReference type="SAM" id="MobiDB-lite"/>
    </source>
</evidence>
<accession>A0A9Q3FIJ2</accession>
<dbReference type="AlphaFoldDB" id="A0A9Q3FIJ2"/>
<organism evidence="2 3">
    <name type="scientific">Austropuccinia psidii MF-1</name>
    <dbReference type="NCBI Taxonomy" id="1389203"/>
    <lineage>
        <taxon>Eukaryota</taxon>
        <taxon>Fungi</taxon>
        <taxon>Dikarya</taxon>
        <taxon>Basidiomycota</taxon>
        <taxon>Pucciniomycotina</taxon>
        <taxon>Pucciniomycetes</taxon>
        <taxon>Pucciniales</taxon>
        <taxon>Sphaerophragmiaceae</taxon>
        <taxon>Austropuccinia</taxon>
    </lineage>
</organism>
<feature type="region of interest" description="Disordered" evidence="1">
    <location>
        <begin position="116"/>
        <end position="141"/>
    </location>
</feature>
<proteinExistence type="predicted"/>
<evidence type="ECO:0000313" key="2">
    <source>
        <dbReference type="EMBL" id="MBW0538055.1"/>
    </source>
</evidence>